<reference evidence="1 2" key="1">
    <citation type="submission" date="2013-06" db="EMBL/GenBank/DDBJ databases">
        <authorList>
            <person name="Weinstock G."/>
            <person name="Sodergren E."/>
            <person name="Lobos E.A."/>
            <person name="Fulton L."/>
            <person name="Fulton R."/>
            <person name="Courtney L."/>
            <person name="Fronick C."/>
            <person name="O'Laughlin M."/>
            <person name="Godfrey J."/>
            <person name="Wilson R.M."/>
            <person name="Miner T."/>
            <person name="Farmer C."/>
            <person name="Delehaunty K."/>
            <person name="Cordes M."/>
            <person name="Minx P."/>
            <person name="Tomlinson C."/>
            <person name="Chen J."/>
            <person name="Wollam A."/>
            <person name="Pepin K.H."/>
            <person name="Bhonagiri V."/>
            <person name="Zhang X."/>
            <person name="Warren W."/>
            <person name="Mitreva M."/>
            <person name="Mardis E.R."/>
            <person name="Wilson R.K."/>
        </authorList>
    </citation>
    <scope>NUCLEOTIDE SEQUENCE [LARGE SCALE GENOMIC DNA]</scope>
    <source>
        <strain evidence="1 2">JCP8017A</strain>
    </source>
</reference>
<comment type="caution">
    <text evidence="1">The sequence shown here is derived from an EMBL/GenBank/DDBJ whole genome shotgun (WGS) entry which is preliminary data.</text>
</comment>
<proteinExistence type="predicted"/>
<dbReference type="Proteomes" id="UP000015779">
    <property type="component" value="Unassembled WGS sequence"/>
</dbReference>
<organism evidence="1 2">
    <name type="scientific">Gardnerella pickettii JCP8017A</name>
    <dbReference type="NCBI Taxonomy" id="1261062"/>
    <lineage>
        <taxon>Bacteria</taxon>
        <taxon>Bacillati</taxon>
        <taxon>Actinomycetota</taxon>
        <taxon>Actinomycetes</taxon>
        <taxon>Bifidobacteriales</taxon>
        <taxon>Bifidobacteriaceae</taxon>
        <taxon>Gardnerella</taxon>
        <taxon>Gardnerella pickettii</taxon>
    </lineage>
</organism>
<name>T2PP82_9BIFI</name>
<dbReference type="EMBL" id="ATJN01000012">
    <property type="protein sequence ID" value="EPI53093.1"/>
    <property type="molecule type" value="Genomic_DNA"/>
</dbReference>
<gene>
    <name evidence="1" type="ORF">HMPREF1577_00268</name>
</gene>
<protein>
    <submittedName>
        <fullName evidence="1">Uncharacterized protein</fullName>
    </submittedName>
</protein>
<accession>T2PP82</accession>
<dbReference type="AlphaFoldDB" id="T2PP82"/>
<evidence type="ECO:0000313" key="2">
    <source>
        <dbReference type="Proteomes" id="UP000015779"/>
    </source>
</evidence>
<sequence>MCAEFYSTLLFSKSILFILLKPNNRAVAGDFSFGSLMLLTHPY</sequence>
<dbReference type="HOGENOM" id="CLU_3234105_0_0_11"/>
<evidence type="ECO:0000313" key="1">
    <source>
        <dbReference type="EMBL" id="EPI53093.1"/>
    </source>
</evidence>